<dbReference type="AlphaFoldDB" id="A0A2U3KU89"/>
<name>A0A2U3KU89_9BACT</name>
<dbReference type="OrthoDB" id="8880998at2"/>
<gene>
    <name evidence="1" type="ORF">SBA1_480082</name>
</gene>
<dbReference type="EMBL" id="OMOD01000142">
    <property type="protein sequence ID" value="SPF43212.1"/>
    <property type="molecule type" value="Genomic_DNA"/>
</dbReference>
<evidence type="ECO:0000313" key="1">
    <source>
        <dbReference type="EMBL" id="SPF43212.1"/>
    </source>
</evidence>
<reference evidence="2" key="1">
    <citation type="submission" date="2018-02" db="EMBL/GenBank/DDBJ databases">
        <authorList>
            <person name="Hausmann B."/>
        </authorList>
    </citation>
    <scope>NUCLEOTIDE SEQUENCE [LARGE SCALE GENOMIC DNA]</scope>
    <source>
        <strain evidence="2">Peat soil MAG SbA1</strain>
    </source>
</reference>
<organism evidence="1 2">
    <name type="scientific">Candidatus Sulfotelmatobacter kueseliae</name>
    <dbReference type="NCBI Taxonomy" id="2042962"/>
    <lineage>
        <taxon>Bacteria</taxon>
        <taxon>Pseudomonadati</taxon>
        <taxon>Acidobacteriota</taxon>
        <taxon>Terriglobia</taxon>
        <taxon>Terriglobales</taxon>
        <taxon>Candidatus Korobacteraceae</taxon>
        <taxon>Candidatus Sulfotelmatobacter</taxon>
    </lineage>
</organism>
<protein>
    <submittedName>
        <fullName evidence="1">Uncharacterized protein</fullName>
    </submittedName>
</protein>
<evidence type="ECO:0000313" key="2">
    <source>
        <dbReference type="Proteomes" id="UP000238701"/>
    </source>
</evidence>
<proteinExistence type="predicted"/>
<dbReference type="InterPro" id="IPR008928">
    <property type="entry name" value="6-hairpin_glycosidase_sf"/>
</dbReference>
<dbReference type="GO" id="GO:0005975">
    <property type="term" value="P:carbohydrate metabolic process"/>
    <property type="evidence" value="ECO:0007669"/>
    <property type="project" value="InterPro"/>
</dbReference>
<dbReference type="SUPFAM" id="SSF48208">
    <property type="entry name" value="Six-hairpin glycosidases"/>
    <property type="match status" value="1"/>
</dbReference>
<sequence>MARMKSGFLAMWIACLLSFSVLSWGQTPRYHRNITATANWITSSASSLSDGAILYTSTEIVPYYSNLAAIGLAKTPAHYPQVKAWMEWYIHHLNYPDKWGLYCTVYDYNVSGTTETPTNDADSTDSYAATFVSLAWAYWQTGDADAQAYIKTLRYQLDCIGGVMVQTQQSNGLTWAKPDYQIQYLMDNCEVYKGLSDLANLFQYAFNDSAGRDWYNTYAAKELKGIRSVLWDSAHRNYLTYAGAPPTNWKVWYPDATAQLFPVLNGVLSPSDCRARDLYATFNSKWPDWPSLKFPDSFPWVLVSGAAALMGDTTRVNHYIVTIQDKYVKTGFPWPWYCAEAGWFIRVNNYMLGERTEETVERGVGTREP</sequence>
<dbReference type="Proteomes" id="UP000238701">
    <property type="component" value="Unassembled WGS sequence"/>
</dbReference>
<accession>A0A2U3KU89</accession>